<dbReference type="AlphaFoldDB" id="A0A2A6C560"/>
<evidence type="ECO:0000313" key="2">
    <source>
        <dbReference type="Proteomes" id="UP000005239"/>
    </source>
</evidence>
<reference evidence="2" key="1">
    <citation type="journal article" date="2008" name="Nat. Genet.">
        <title>The Pristionchus pacificus genome provides a unique perspective on nematode lifestyle and parasitism.</title>
        <authorList>
            <person name="Dieterich C."/>
            <person name="Clifton S.W."/>
            <person name="Schuster L.N."/>
            <person name="Chinwalla A."/>
            <person name="Delehaunty K."/>
            <person name="Dinkelacker I."/>
            <person name="Fulton L."/>
            <person name="Fulton R."/>
            <person name="Godfrey J."/>
            <person name="Minx P."/>
            <person name="Mitreva M."/>
            <person name="Roeseler W."/>
            <person name="Tian H."/>
            <person name="Witte H."/>
            <person name="Yang S.P."/>
            <person name="Wilson R.K."/>
            <person name="Sommer R.J."/>
        </authorList>
    </citation>
    <scope>NUCLEOTIDE SEQUENCE [LARGE SCALE GENOMIC DNA]</scope>
    <source>
        <strain evidence="2">PS312</strain>
    </source>
</reference>
<gene>
    <name evidence="1" type="primary">WBGene00092213</name>
</gene>
<name>A0A2A6C560_PRIPA</name>
<dbReference type="Proteomes" id="UP000005239">
    <property type="component" value="Unassembled WGS sequence"/>
</dbReference>
<accession>A0A8R1Y3P1</accession>
<reference evidence="1" key="2">
    <citation type="submission" date="2022-06" db="UniProtKB">
        <authorList>
            <consortium name="EnsemblMetazoa"/>
        </authorList>
    </citation>
    <scope>IDENTIFICATION</scope>
    <source>
        <strain evidence="1">PS312</strain>
    </source>
</reference>
<organism evidence="1 2">
    <name type="scientific">Pristionchus pacificus</name>
    <name type="common">Parasitic nematode worm</name>
    <dbReference type="NCBI Taxonomy" id="54126"/>
    <lineage>
        <taxon>Eukaryota</taxon>
        <taxon>Metazoa</taxon>
        <taxon>Ecdysozoa</taxon>
        <taxon>Nematoda</taxon>
        <taxon>Chromadorea</taxon>
        <taxon>Rhabditida</taxon>
        <taxon>Rhabditina</taxon>
        <taxon>Diplogasteromorpha</taxon>
        <taxon>Diplogasteroidea</taxon>
        <taxon>Neodiplogasteridae</taxon>
        <taxon>Pristionchus</taxon>
    </lineage>
</organism>
<proteinExistence type="predicted"/>
<evidence type="ECO:0000313" key="1">
    <source>
        <dbReference type="EnsemblMetazoa" id="PPA02659.1"/>
    </source>
</evidence>
<keyword evidence="2" id="KW-1185">Reference proteome</keyword>
<protein>
    <submittedName>
        <fullName evidence="1">Uncharacterized protein</fullName>
    </submittedName>
</protein>
<accession>A0A2A6C560</accession>
<sequence length="133" mass="15186">YPMERMMRVRQHHGSYGRMFDEEDSFLSPSTPISACTSKRNSLQPIPAIEVRRPPEQQLAYSENFAISSCDSLLEYAFLIGARLKSMGLSDSVNASEIAWIVSEFGSSLQILQIRAKSMCFLHHLLRINVYRK</sequence>
<dbReference type="EnsemblMetazoa" id="PPA02659.1">
    <property type="protein sequence ID" value="PPA02659.1"/>
    <property type="gene ID" value="WBGene00092213"/>
</dbReference>